<name>A0A9D1E1K7_9BACT</name>
<feature type="short sequence motif" description="Histidine triad motif" evidence="2 3">
    <location>
        <begin position="91"/>
        <end position="95"/>
    </location>
</feature>
<dbReference type="Proteomes" id="UP000886744">
    <property type="component" value="Unassembled WGS sequence"/>
</dbReference>
<dbReference type="InterPro" id="IPR001310">
    <property type="entry name" value="Histidine_triad_HIT"/>
</dbReference>
<evidence type="ECO:0000313" key="5">
    <source>
        <dbReference type="EMBL" id="HIR63035.1"/>
    </source>
</evidence>
<dbReference type="Gene3D" id="3.30.428.10">
    <property type="entry name" value="HIT-like"/>
    <property type="match status" value="1"/>
</dbReference>
<dbReference type="EMBL" id="DVHI01000074">
    <property type="protein sequence ID" value="HIR63035.1"/>
    <property type="molecule type" value="Genomic_DNA"/>
</dbReference>
<dbReference type="SUPFAM" id="SSF54197">
    <property type="entry name" value="HIT-like"/>
    <property type="match status" value="1"/>
</dbReference>
<evidence type="ECO:0000256" key="1">
    <source>
        <dbReference type="PIRSR" id="PIRSR601310-1"/>
    </source>
</evidence>
<comment type="caution">
    <text evidence="5">The sequence shown here is derived from an EMBL/GenBank/DDBJ whole genome shotgun (WGS) entry which is preliminary data.</text>
</comment>
<dbReference type="PANTHER" id="PTHR46648:SF1">
    <property type="entry name" value="ADENOSINE 5'-MONOPHOSPHORAMIDASE HNT1"/>
    <property type="match status" value="1"/>
</dbReference>
<evidence type="ECO:0000313" key="6">
    <source>
        <dbReference type="Proteomes" id="UP000886744"/>
    </source>
</evidence>
<reference evidence="5" key="1">
    <citation type="submission" date="2020-10" db="EMBL/GenBank/DDBJ databases">
        <authorList>
            <person name="Gilroy R."/>
        </authorList>
    </citation>
    <scope>NUCLEOTIDE SEQUENCE</scope>
    <source>
        <strain evidence="5">ChiHjej13B12-12457</strain>
    </source>
</reference>
<dbReference type="InterPro" id="IPR036265">
    <property type="entry name" value="HIT-like_sf"/>
</dbReference>
<evidence type="ECO:0000259" key="4">
    <source>
        <dbReference type="PROSITE" id="PS51084"/>
    </source>
</evidence>
<sequence length="133" mass="14752">MASVFSKIVKGDIPSYKVAETDSCYAFLDINPLKEGHTLVIPKKEVDYLFDLDEQTYVELQLFARKVARAVRAAVPCKRVGVAVLGMEVPHAHIHLVPLDSEGDMDFRKTKLSLSGERFEALAASIAVEYAKL</sequence>
<protein>
    <submittedName>
        <fullName evidence="5">HIT family protein</fullName>
    </submittedName>
</protein>
<accession>A0A9D1E1K7</accession>
<evidence type="ECO:0000256" key="3">
    <source>
        <dbReference type="PROSITE-ProRule" id="PRU00464"/>
    </source>
</evidence>
<gene>
    <name evidence="5" type="ORF">IAC94_05890</name>
</gene>
<dbReference type="PANTHER" id="PTHR46648">
    <property type="entry name" value="HIT FAMILY PROTEIN 1"/>
    <property type="match status" value="1"/>
</dbReference>
<evidence type="ECO:0000256" key="2">
    <source>
        <dbReference type="PIRSR" id="PIRSR601310-3"/>
    </source>
</evidence>
<dbReference type="InterPro" id="IPR011146">
    <property type="entry name" value="HIT-like"/>
</dbReference>
<reference evidence="5" key="2">
    <citation type="journal article" date="2021" name="PeerJ">
        <title>Extensive microbial diversity within the chicken gut microbiome revealed by metagenomics and culture.</title>
        <authorList>
            <person name="Gilroy R."/>
            <person name="Ravi A."/>
            <person name="Getino M."/>
            <person name="Pursley I."/>
            <person name="Horton D.L."/>
            <person name="Alikhan N.F."/>
            <person name="Baker D."/>
            <person name="Gharbi K."/>
            <person name="Hall N."/>
            <person name="Watson M."/>
            <person name="Adriaenssens E.M."/>
            <person name="Foster-Nyarko E."/>
            <person name="Jarju S."/>
            <person name="Secka A."/>
            <person name="Antonio M."/>
            <person name="Oren A."/>
            <person name="Chaudhuri R.R."/>
            <person name="La Ragione R."/>
            <person name="Hildebrand F."/>
            <person name="Pallen M.J."/>
        </authorList>
    </citation>
    <scope>NUCLEOTIDE SEQUENCE</scope>
    <source>
        <strain evidence="5">ChiHjej13B12-12457</strain>
    </source>
</reference>
<dbReference type="Pfam" id="PF01230">
    <property type="entry name" value="HIT"/>
    <property type="match status" value="1"/>
</dbReference>
<feature type="active site" description="Tele-AMP-histidine intermediate" evidence="1">
    <location>
        <position position="93"/>
    </location>
</feature>
<dbReference type="AlphaFoldDB" id="A0A9D1E1K7"/>
<dbReference type="GO" id="GO:0003824">
    <property type="term" value="F:catalytic activity"/>
    <property type="evidence" value="ECO:0007669"/>
    <property type="project" value="InterPro"/>
</dbReference>
<dbReference type="PROSITE" id="PS51084">
    <property type="entry name" value="HIT_2"/>
    <property type="match status" value="1"/>
</dbReference>
<feature type="domain" description="HIT" evidence="4">
    <location>
        <begin position="4"/>
        <end position="107"/>
    </location>
</feature>
<dbReference type="GO" id="GO:0009117">
    <property type="term" value="P:nucleotide metabolic process"/>
    <property type="evidence" value="ECO:0007669"/>
    <property type="project" value="TreeGrafter"/>
</dbReference>
<proteinExistence type="predicted"/>
<dbReference type="PRINTS" id="PR00332">
    <property type="entry name" value="HISTRIAD"/>
</dbReference>
<organism evidence="5 6">
    <name type="scientific">Candidatus Coprenecus avistercoris</name>
    <dbReference type="NCBI Taxonomy" id="2840730"/>
    <lineage>
        <taxon>Bacteria</taxon>
        <taxon>Pseudomonadati</taxon>
        <taxon>Bacteroidota</taxon>
        <taxon>Bacteroidia</taxon>
        <taxon>Bacteroidales</taxon>
        <taxon>Rikenellaceae</taxon>
        <taxon>Rikenellaceae incertae sedis</taxon>
        <taxon>Candidatus Coprenecus</taxon>
    </lineage>
</organism>